<reference evidence="2 3" key="1">
    <citation type="journal article" date="2017" name="PLoS Biol.">
        <title>The sea cucumber genome provides insights into morphological evolution and visceral regeneration.</title>
        <authorList>
            <person name="Zhang X."/>
            <person name="Sun L."/>
            <person name="Yuan J."/>
            <person name="Sun Y."/>
            <person name="Gao Y."/>
            <person name="Zhang L."/>
            <person name="Li S."/>
            <person name="Dai H."/>
            <person name="Hamel J.F."/>
            <person name="Liu C."/>
            <person name="Yu Y."/>
            <person name="Liu S."/>
            <person name="Lin W."/>
            <person name="Guo K."/>
            <person name="Jin S."/>
            <person name="Xu P."/>
            <person name="Storey K.B."/>
            <person name="Huan P."/>
            <person name="Zhang T."/>
            <person name="Zhou Y."/>
            <person name="Zhang J."/>
            <person name="Lin C."/>
            <person name="Li X."/>
            <person name="Xing L."/>
            <person name="Huo D."/>
            <person name="Sun M."/>
            <person name="Wang L."/>
            <person name="Mercier A."/>
            <person name="Li F."/>
            <person name="Yang H."/>
            <person name="Xiang J."/>
        </authorList>
    </citation>
    <scope>NUCLEOTIDE SEQUENCE [LARGE SCALE GENOMIC DNA]</scope>
    <source>
        <strain evidence="2">Shaxun</strain>
        <tissue evidence="2">Muscle</tissue>
    </source>
</reference>
<dbReference type="OrthoDB" id="10120155at2759"/>
<dbReference type="AlphaFoldDB" id="A0A2G8L9I5"/>
<protein>
    <submittedName>
        <fullName evidence="2">Putative huntingtin-interacting protein 1-like isoform X2</fullName>
    </submittedName>
</protein>
<evidence type="ECO:0000313" key="2">
    <source>
        <dbReference type="EMBL" id="PIK56912.1"/>
    </source>
</evidence>
<gene>
    <name evidence="2" type="ORF">BSL78_06175</name>
</gene>
<keyword evidence="3" id="KW-1185">Reference proteome</keyword>
<accession>A0A2G8L9I5</accession>
<dbReference type="EMBL" id="MRZV01000160">
    <property type="protein sequence ID" value="PIK56912.1"/>
    <property type="molecule type" value="Genomic_DNA"/>
</dbReference>
<evidence type="ECO:0000313" key="3">
    <source>
        <dbReference type="Proteomes" id="UP000230750"/>
    </source>
</evidence>
<name>A0A2G8L9I5_STIJA</name>
<comment type="caution">
    <text evidence="2">The sequence shown here is derived from an EMBL/GenBank/DDBJ whole genome shotgun (WGS) entry which is preliminary data.</text>
</comment>
<evidence type="ECO:0000256" key="1">
    <source>
        <dbReference type="SAM" id="MobiDB-lite"/>
    </source>
</evidence>
<sequence length="151" mass="17320">MASGYQTLLTRSTEKTMSYKQLKSDHRNILKEHGELQNKLSKQQTQLHNAKSARKRLEKENHELKEQISQEERMHKEALSDVSEKLGASNANLESKVEAFEKELEKLGIDPVSFEKLPAEDSEEKQREVKAIVDQCKILQEEANAQTEVTT</sequence>
<feature type="region of interest" description="Disordered" evidence="1">
    <location>
        <begin position="1"/>
        <end position="21"/>
    </location>
</feature>
<dbReference type="Proteomes" id="UP000230750">
    <property type="component" value="Unassembled WGS sequence"/>
</dbReference>
<organism evidence="2 3">
    <name type="scientific">Stichopus japonicus</name>
    <name type="common">Sea cucumber</name>
    <dbReference type="NCBI Taxonomy" id="307972"/>
    <lineage>
        <taxon>Eukaryota</taxon>
        <taxon>Metazoa</taxon>
        <taxon>Echinodermata</taxon>
        <taxon>Eleutherozoa</taxon>
        <taxon>Echinozoa</taxon>
        <taxon>Holothuroidea</taxon>
        <taxon>Aspidochirotacea</taxon>
        <taxon>Aspidochirotida</taxon>
        <taxon>Stichopodidae</taxon>
        <taxon>Apostichopus</taxon>
    </lineage>
</organism>
<proteinExistence type="predicted"/>